<gene>
    <name evidence="1" type="ORF">B4135_2140</name>
</gene>
<evidence type="ECO:0000313" key="2">
    <source>
        <dbReference type="Proteomes" id="UP000075683"/>
    </source>
</evidence>
<reference evidence="1 2" key="1">
    <citation type="submission" date="2016-01" db="EMBL/GenBank/DDBJ databases">
        <title>Draft Genome Sequences of Seven Thermophilic Sporeformers Isolated from Foods.</title>
        <authorList>
            <person name="Berendsen E.M."/>
            <person name="Wells-Bennik M.H."/>
            <person name="Krawcyk A.O."/>
            <person name="De Jong A."/>
            <person name="Holsappel S."/>
            <person name="Eijlander R.T."/>
            <person name="Kuipers O.P."/>
        </authorList>
    </citation>
    <scope>NUCLEOTIDE SEQUENCE [LARGE SCALE GENOMIC DNA]</scope>
    <source>
        <strain evidence="1 2">B4135</strain>
    </source>
</reference>
<sequence>MGRKFRRGDFRAPAVGETGISPLRPIAESAEIREVCEKFKWNMFPARCILKVDE</sequence>
<dbReference type="PATRIC" id="fig|301148.3.peg.3545"/>
<name>A0A150M4C0_9BACI</name>
<accession>A0A150M4C0</accession>
<protein>
    <submittedName>
        <fullName evidence="1">Uncharacterized protein</fullName>
    </submittedName>
</protein>
<dbReference type="AlphaFoldDB" id="A0A150M4C0"/>
<organism evidence="1 2">
    <name type="scientific">Caldibacillus debilis</name>
    <dbReference type="NCBI Taxonomy" id="301148"/>
    <lineage>
        <taxon>Bacteria</taxon>
        <taxon>Bacillati</taxon>
        <taxon>Bacillota</taxon>
        <taxon>Bacilli</taxon>
        <taxon>Bacillales</taxon>
        <taxon>Bacillaceae</taxon>
        <taxon>Caldibacillus</taxon>
    </lineage>
</organism>
<dbReference type="STRING" id="301148.B4135_2140"/>
<dbReference type="EMBL" id="LQYT01000043">
    <property type="protein sequence ID" value="KYD19216.1"/>
    <property type="molecule type" value="Genomic_DNA"/>
</dbReference>
<dbReference type="Proteomes" id="UP000075683">
    <property type="component" value="Unassembled WGS sequence"/>
</dbReference>
<evidence type="ECO:0000313" key="1">
    <source>
        <dbReference type="EMBL" id="KYD19216.1"/>
    </source>
</evidence>
<comment type="caution">
    <text evidence="1">The sequence shown here is derived from an EMBL/GenBank/DDBJ whole genome shotgun (WGS) entry which is preliminary data.</text>
</comment>
<proteinExistence type="predicted"/>